<keyword evidence="5" id="KW-0408">Iron</keyword>
<comment type="similarity">
    <text evidence="8">Belongs to the uracil-DNA glycosylase (UDG) superfamily. Type 5 (UDGb) family.</text>
</comment>
<dbReference type="InterPro" id="IPR005122">
    <property type="entry name" value="Uracil-DNA_glycosylase-like"/>
</dbReference>
<keyword evidence="3" id="KW-0227">DNA damage</keyword>
<dbReference type="SMART" id="SM00986">
    <property type="entry name" value="UDG"/>
    <property type="match status" value="1"/>
</dbReference>
<reference evidence="12" key="1">
    <citation type="submission" date="2017-09" db="EMBL/GenBank/DDBJ databases">
        <title>Metaegenomics of thermophilic ammonia-oxidizing enrichment culture.</title>
        <authorList>
            <person name="Kato S."/>
            <person name="Suzuki K."/>
        </authorList>
    </citation>
    <scope>NUCLEOTIDE SEQUENCE [LARGE SCALE GENOMIC DNA]</scope>
</reference>
<sequence>MAPVADTEWTNLHAEIVACIKCPRLVAYRQQVAERKKRAFCDWVYWGKPVTGFGDKQAKILLVRLAPAAHGGNRTGRLFTGDSSAQTLMQALHAVGLASQPFSVHRDDGLQLSGVYITAVCRCAPPANKPTPQELRNCLPYLVRELNLLSGVRVIVALGQIAFNGALRALQMWAQQHDTAWQMPKPHPRFQHGAHYALAHPWAGTVHLLASYHPSRQNTQTKRLTVTMLTEVLAHAKALAMTGAGEKR</sequence>
<accession>A0A2H5XCM1</accession>
<keyword evidence="4" id="KW-0378">Hydrolase</keyword>
<protein>
    <recommendedName>
        <fullName evidence="9">Type-5 uracil-DNA glycosylase</fullName>
    </recommendedName>
</protein>
<organism evidence="11 12">
    <name type="scientific">Candidatus Fervidibacter japonicus</name>
    <dbReference type="NCBI Taxonomy" id="2035412"/>
    <lineage>
        <taxon>Bacteria</taxon>
        <taxon>Candidatus Fervidibacterota</taxon>
        <taxon>Candidatus Fervidibacter</taxon>
    </lineage>
</organism>
<dbReference type="GO" id="GO:0051539">
    <property type="term" value="F:4 iron, 4 sulfur cluster binding"/>
    <property type="evidence" value="ECO:0007669"/>
    <property type="project" value="UniProtKB-KW"/>
</dbReference>
<dbReference type="Pfam" id="PF03167">
    <property type="entry name" value="UDG"/>
    <property type="match status" value="1"/>
</dbReference>
<dbReference type="PANTHER" id="PTHR33693">
    <property type="entry name" value="TYPE-5 URACIL-DNA GLYCOSYLASE"/>
    <property type="match status" value="1"/>
</dbReference>
<name>A0A2H5XCM1_9BACT</name>
<keyword evidence="6" id="KW-0411">Iron-sulfur</keyword>
<evidence type="ECO:0000256" key="9">
    <source>
        <dbReference type="ARBA" id="ARBA00023887"/>
    </source>
</evidence>
<proteinExistence type="inferred from homology"/>
<feature type="domain" description="Uracil-DNA glycosylase-like" evidence="10">
    <location>
        <begin position="51"/>
        <end position="233"/>
    </location>
</feature>
<evidence type="ECO:0000259" key="10">
    <source>
        <dbReference type="SMART" id="SM00986"/>
    </source>
</evidence>
<comment type="caution">
    <text evidence="11">The sequence shown here is derived from an EMBL/GenBank/DDBJ whole genome shotgun (WGS) entry which is preliminary data.</text>
</comment>
<evidence type="ECO:0000313" key="12">
    <source>
        <dbReference type="Proteomes" id="UP000236173"/>
    </source>
</evidence>
<dbReference type="AlphaFoldDB" id="A0A2H5XCM1"/>
<dbReference type="Gene3D" id="3.40.470.10">
    <property type="entry name" value="Uracil-DNA glycosylase-like domain"/>
    <property type="match status" value="1"/>
</dbReference>
<dbReference type="GO" id="GO:0033958">
    <property type="term" value="F:DNA-deoxyinosine glycosylase activity"/>
    <property type="evidence" value="ECO:0007669"/>
    <property type="project" value="InterPro"/>
</dbReference>
<dbReference type="GO" id="GO:0004844">
    <property type="term" value="F:uracil DNA N-glycosylase activity"/>
    <property type="evidence" value="ECO:0007669"/>
    <property type="project" value="InterPro"/>
</dbReference>
<evidence type="ECO:0000256" key="4">
    <source>
        <dbReference type="ARBA" id="ARBA00022801"/>
    </source>
</evidence>
<dbReference type="EMBL" id="BEHT01000017">
    <property type="protein sequence ID" value="GBC98930.1"/>
    <property type="molecule type" value="Genomic_DNA"/>
</dbReference>
<dbReference type="CDD" id="cd10031">
    <property type="entry name" value="UDG-F5_TTUDGB_like"/>
    <property type="match status" value="1"/>
</dbReference>
<keyword evidence="7" id="KW-0234">DNA repair</keyword>
<evidence type="ECO:0000256" key="1">
    <source>
        <dbReference type="ARBA" id="ARBA00022485"/>
    </source>
</evidence>
<dbReference type="InterPro" id="IPR036895">
    <property type="entry name" value="Uracil-DNA_glycosylase-like_sf"/>
</dbReference>
<evidence type="ECO:0000313" key="11">
    <source>
        <dbReference type="EMBL" id="GBC98930.1"/>
    </source>
</evidence>
<dbReference type="InterPro" id="IPR051536">
    <property type="entry name" value="UDG_Type-4/5"/>
</dbReference>
<keyword evidence="1" id="KW-0004">4Fe-4S</keyword>
<dbReference type="Proteomes" id="UP000236173">
    <property type="component" value="Unassembled WGS sequence"/>
</dbReference>
<dbReference type="InterPro" id="IPR044147">
    <property type="entry name" value="UdgB-like"/>
</dbReference>
<dbReference type="GO" id="GO:0046872">
    <property type="term" value="F:metal ion binding"/>
    <property type="evidence" value="ECO:0007669"/>
    <property type="project" value="UniProtKB-KW"/>
</dbReference>
<evidence type="ECO:0000256" key="8">
    <source>
        <dbReference type="ARBA" id="ARBA00023779"/>
    </source>
</evidence>
<evidence type="ECO:0000256" key="5">
    <source>
        <dbReference type="ARBA" id="ARBA00023004"/>
    </source>
</evidence>
<dbReference type="PANTHER" id="PTHR33693:SF3">
    <property type="entry name" value="TYPE-5 URACIL-DNA GLYCOSYLASE"/>
    <property type="match status" value="1"/>
</dbReference>
<gene>
    <name evidence="11" type="ORF">HRbin17_01449</name>
</gene>
<evidence type="ECO:0000256" key="6">
    <source>
        <dbReference type="ARBA" id="ARBA00023014"/>
    </source>
</evidence>
<evidence type="ECO:0000256" key="7">
    <source>
        <dbReference type="ARBA" id="ARBA00023204"/>
    </source>
</evidence>
<keyword evidence="2" id="KW-0479">Metal-binding</keyword>
<dbReference type="SMART" id="SM00987">
    <property type="entry name" value="UreE_C"/>
    <property type="match status" value="1"/>
</dbReference>
<evidence type="ECO:0000256" key="2">
    <source>
        <dbReference type="ARBA" id="ARBA00022723"/>
    </source>
</evidence>
<dbReference type="SUPFAM" id="SSF52141">
    <property type="entry name" value="Uracil-DNA glycosylase-like"/>
    <property type="match status" value="1"/>
</dbReference>
<evidence type="ECO:0000256" key="3">
    <source>
        <dbReference type="ARBA" id="ARBA00022763"/>
    </source>
</evidence>
<dbReference type="GO" id="GO:0006284">
    <property type="term" value="P:base-excision repair"/>
    <property type="evidence" value="ECO:0007669"/>
    <property type="project" value="InterPro"/>
</dbReference>